<feature type="region of interest" description="Disordered" evidence="1">
    <location>
        <begin position="64"/>
        <end position="100"/>
    </location>
</feature>
<feature type="region of interest" description="Disordered" evidence="1">
    <location>
        <begin position="1"/>
        <end position="38"/>
    </location>
</feature>
<reference evidence="2 3" key="1">
    <citation type="submission" date="2022-04" db="EMBL/GenBank/DDBJ databases">
        <title>Genome draft of Actinomadura sp. ATCC 31491.</title>
        <authorList>
            <person name="Shi X."/>
            <person name="Du Y."/>
        </authorList>
    </citation>
    <scope>NUCLEOTIDE SEQUENCE [LARGE SCALE GENOMIC DNA]</scope>
    <source>
        <strain evidence="2 3">ATCC 31491</strain>
    </source>
</reference>
<feature type="compositionally biased region" description="Polar residues" evidence="1">
    <location>
        <begin position="89"/>
        <end position="100"/>
    </location>
</feature>
<gene>
    <name evidence="2" type="ORF">MF672_041310</name>
</gene>
<sequence>MPVTSPVEVSGMSSVRATPKSITRGPSGPSSTLSGLRSRWTTPASWMAARAVAIAVASRCSSPPARTRRAARRLGPSTYSLTRYGRGPSRSTASTRAVQNDATRCAAAASLAIRARSSGSPAGSPRSTFTATRTPSGS</sequence>
<protein>
    <submittedName>
        <fullName evidence="2">Uncharacterized protein</fullName>
    </submittedName>
</protein>
<organism evidence="2 3">
    <name type="scientific">Actinomadura luzonensis</name>
    <dbReference type="NCBI Taxonomy" id="2805427"/>
    <lineage>
        <taxon>Bacteria</taxon>
        <taxon>Bacillati</taxon>
        <taxon>Actinomycetota</taxon>
        <taxon>Actinomycetes</taxon>
        <taxon>Streptosporangiales</taxon>
        <taxon>Thermomonosporaceae</taxon>
        <taxon>Actinomadura</taxon>
    </lineage>
</organism>
<feature type="compositionally biased region" description="Polar residues" evidence="1">
    <location>
        <begin position="128"/>
        <end position="138"/>
    </location>
</feature>
<proteinExistence type="predicted"/>
<evidence type="ECO:0000313" key="3">
    <source>
        <dbReference type="Proteomes" id="UP001317259"/>
    </source>
</evidence>
<dbReference type="EMBL" id="JAKRKC020000002">
    <property type="protein sequence ID" value="MCK2220194.1"/>
    <property type="molecule type" value="Genomic_DNA"/>
</dbReference>
<dbReference type="Proteomes" id="UP001317259">
    <property type="component" value="Unassembled WGS sequence"/>
</dbReference>
<feature type="region of interest" description="Disordered" evidence="1">
    <location>
        <begin position="114"/>
        <end position="138"/>
    </location>
</feature>
<keyword evidence="3" id="KW-1185">Reference proteome</keyword>
<feature type="compositionally biased region" description="Low complexity" evidence="1">
    <location>
        <begin position="114"/>
        <end position="127"/>
    </location>
</feature>
<name>A0ABT0G6H8_9ACTN</name>
<feature type="compositionally biased region" description="Low complexity" evidence="1">
    <location>
        <begin position="23"/>
        <end position="38"/>
    </location>
</feature>
<comment type="caution">
    <text evidence="2">The sequence shown here is derived from an EMBL/GenBank/DDBJ whole genome shotgun (WGS) entry which is preliminary data.</text>
</comment>
<evidence type="ECO:0000256" key="1">
    <source>
        <dbReference type="SAM" id="MobiDB-lite"/>
    </source>
</evidence>
<accession>A0ABT0G6H8</accession>
<evidence type="ECO:0000313" key="2">
    <source>
        <dbReference type="EMBL" id="MCK2220194.1"/>
    </source>
</evidence>